<dbReference type="OrthoDB" id="7743618at2"/>
<dbReference type="GO" id="GO:0016020">
    <property type="term" value="C:membrane"/>
    <property type="evidence" value="ECO:0007669"/>
    <property type="project" value="UniProtKB-SubCell"/>
</dbReference>
<dbReference type="STRING" id="442562.Rumeso_01896"/>
<dbReference type="PANTHER" id="PTHR35371:SF1">
    <property type="entry name" value="BLR7753 PROTEIN"/>
    <property type="match status" value="1"/>
</dbReference>
<comment type="subcellular location">
    <subcellularLocation>
        <location evidence="1">Membrane</location>
    </subcellularLocation>
</comment>
<protein>
    <submittedName>
        <fullName evidence="6">Inner membrane protein</fullName>
    </submittedName>
</protein>
<feature type="transmembrane region" description="Helical" evidence="5">
    <location>
        <begin position="111"/>
        <end position="128"/>
    </location>
</feature>
<dbReference type="PANTHER" id="PTHR35371">
    <property type="entry name" value="INNER MEMBRANE PROTEIN"/>
    <property type="match status" value="1"/>
</dbReference>
<keyword evidence="7" id="KW-1185">Reference proteome</keyword>
<reference evidence="6 7" key="1">
    <citation type="submission" date="2013-02" db="EMBL/GenBank/DDBJ databases">
        <authorList>
            <person name="Fiebig A."/>
            <person name="Goeker M."/>
            <person name="Klenk H.-P.P."/>
        </authorList>
    </citation>
    <scope>NUCLEOTIDE SEQUENCE [LARGE SCALE GENOMIC DNA]</scope>
    <source>
        <strain evidence="6 7">DSM 19309</strain>
    </source>
</reference>
<evidence type="ECO:0000256" key="1">
    <source>
        <dbReference type="ARBA" id="ARBA00004370"/>
    </source>
</evidence>
<evidence type="ECO:0000313" key="7">
    <source>
        <dbReference type="Proteomes" id="UP000019666"/>
    </source>
</evidence>
<name>A0A017HQ86_9RHOB</name>
<keyword evidence="3 5" id="KW-1133">Transmembrane helix</keyword>
<organism evidence="6 7">
    <name type="scientific">Rubellimicrobium mesophilum DSM 19309</name>
    <dbReference type="NCBI Taxonomy" id="442562"/>
    <lineage>
        <taxon>Bacteria</taxon>
        <taxon>Pseudomonadati</taxon>
        <taxon>Pseudomonadota</taxon>
        <taxon>Alphaproteobacteria</taxon>
        <taxon>Rhodobacterales</taxon>
        <taxon>Roseobacteraceae</taxon>
        <taxon>Rubellimicrobium</taxon>
    </lineage>
</organism>
<dbReference type="Pfam" id="PF01124">
    <property type="entry name" value="MAPEG"/>
    <property type="match status" value="1"/>
</dbReference>
<dbReference type="EMBL" id="AOSK01000043">
    <property type="protein sequence ID" value="EYD76475.1"/>
    <property type="molecule type" value="Genomic_DNA"/>
</dbReference>
<dbReference type="RefSeq" id="WP_037278579.1">
    <property type="nucleotide sequence ID" value="NZ_KK088556.1"/>
</dbReference>
<comment type="caution">
    <text evidence="6">The sequence shown here is derived from an EMBL/GenBank/DDBJ whole genome shotgun (WGS) entry which is preliminary data.</text>
</comment>
<evidence type="ECO:0000256" key="3">
    <source>
        <dbReference type="ARBA" id="ARBA00022989"/>
    </source>
</evidence>
<proteinExistence type="predicted"/>
<evidence type="ECO:0000256" key="4">
    <source>
        <dbReference type="ARBA" id="ARBA00023136"/>
    </source>
</evidence>
<keyword evidence="4 5" id="KW-0472">Membrane</keyword>
<evidence type="ECO:0000313" key="6">
    <source>
        <dbReference type="EMBL" id="EYD76475.1"/>
    </source>
</evidence>
<feature type="transmembrane region" description="Helical" evidence="5">
    <location>
        <begin position="87"/>
        <end position="105"/>
    </location>
</feature>
<accession>A0A017HQ86</accession>
<dbReference type="Gene3D" id="1.20.120.550">
    <property type="entry name" value="Membrane associated eicosanoid/glutathione metabolism-like domain"/>
    <property type="match status" value="1"/>
</dbReference>
<dbReference type="AlphaFoldDB" id="A0A017HQ86"/>
<evidence type="ECO:0000256" key="5">
    <source>
        <dbReference type="SAM" id="Phobius"/>
    </source>
</evidence>
<gene>
    <name evidence="6" type="ORF">Rumeso_01896</name>
</gene>
<keyword evidence="2 5" id="KW-0812">Transmembrane</keyword>
<dbReference type="HOGENOM" id="CLU_110778_1_0_5"/>
<dbReference type="InterPro" id="IPR001129">
    <property type="entry name" value="Membr-assoc_MAPEG"/>
</dbReference>
<feature type="transmembrane region" description="Helical" evidence="5">
    <location>
        <begin position="57"/>
        <end position="75"/>
    </location>
</feature>
<dbReference type="SUPFAM" id="SSF161084">
    <property type="entry name" value="MAPEG domain-like"/>
    <property type="match status" value="1"/>
</dbReference>
<sequence>MTPELTALAVAALIQYATLGTFGALARRQGTLAYQATNRDAPSPHAGPAARAQRALANHAENLILFAIAVIVVTLSDQATRFTATCAWLYVIARLLYVPAYVAGYAPVRSLAWGVGWVATLLMILAALF</sequence>
<dbReference type="InterPro" id="IPR023352">
    <property type="entry name" value="MAPEG-like_dom_sf"/>
</dbReference>
<evidence type="ECO:0000256" key="2">
    <source>
        <dbReference type="ARBA" id="ARBA00022692"/>
    </source>
</evidence>
<dbReference type="Proteomes" id="UP000019666">
    <property type="component" value="Unassembled WGS sequence"/>
</dbReference>